<dbReference type="KEGG" id="paco:AACT_2620"/>
<evidence type="ECO:0000256" key="11">
    <source>
        <dbReference type="RuleBase" id="RU363032"/>
    </source>
</evidence>
<accession>A0A6M8EDT4</accession>
<dbReference type="EMBL" id="CP042652">
    <property type="protein sequence ID" value="QKE29693.1"/>
    <property type="molecule type" value="Genomic_DNA"/>
</dbReference>
<dbReference type="RefSeq" id="WP_172127673.1">
    <property type="nucleotide sequence ID" value="NZ_CP042652.1"/>
</dbReference>
<evidence type="ECO:0000256" key="4">
    <source>
        <dbReference type="ARBA" id="ARBA00016506"/>
    </source>
</evidence>
<evidence type="ECO:0000256" key="7">
    <source>
        <dbReference type="ARBA" id="ARBA00022692"/>
    </source>
</evidence>
<evidence type="ECO:0000256" key="3">
    <source>
        <dbReference type="ARBA" id="ARBA00010072"/>
    </source>
</evidence>
<evidence type="ECO:0000256" key="2">
    <source>
        <dbReference type="ARBA" id="ARBA00004429"/>
    </source>
</evidence>
<evidence type="ECO:0000256" key="9">
    <source>
        <dbReference type="ARBA" id="ARBA00022989"/>
    </source>
</evidence>
<feature type="transmembrane region" description="Helical" evidence="11">
    <location>
        <begin position="289"/>
        <end position="308"/>
    </location>
</feature>
<dbReference type="Pfam" id="PF00528">
    <property type="entry name" value="BPD_transp_1"/>
    <property type="match status" value="1"/>
</dbReference>
<dbReference type="PROSITE" id="PS50928">
    <property type="entry name" value="ABC_TM1"/>
    <property type="match status" value="1"/>
</dbReference>
<protein>
    <recommendedName>
        <fullName evidence="4">Putative glutamine transport system permease protein GlnP</fullName>
    </recommendedName>
</protein>
<organism evidence="13 14">
    <name type="scientific">Arcobacter acticola</name>
    <dbReference type="NCBI Taxonomy" id="1849015"/>
    <lineage>
        <taxon>Bacteria</taxon>
        <taxon>Pseudomonadati</taxon>
        <taxon>Campylobacterota</taxon>
        <taxon>Epsilonproteobacteria</taxon>
        <taxon>Campylobacterales</taxon>
        <taxon>Arcobacteraceae</taxon>
        <taxon>Arcobacter</taxon>
    </lineage>
</organism>
<feature type="transmembrane region" description="Helical" evidence="11">
    <location>
        <begin position="189"/>
        <end position="208"/>
    </location>
</feature>
<sequence length="322" mass="35982">MAKKHQSLAQNKNVGHLIALCFYIAVGYFLYIAASNMNYIWKWNSIPDYFVYTETKTVEAPANGKLIVQDGIYYLENSDEKVKLNLDASYKFSYVLGEDVYEGDYIATKSQKKTGPILNGLWVTLKISFFAAILTFILGTIVAFMKLSSYQFLKDIATVYITIVRGTPLLVQIFLFYFIVANIFELDRFVAGVLALGIFFGAYMAEILRGAIQSIDKGQLEAANSLGITKFQAMRYIILPQAFKRALPTLVGEMIALIKDSSLVSVISITDLTKVGKEIVANTFSPFETWIVIALVYLSITSVLSYVGHKLEKRMAEKGGMS</sequence>
<dbReference type="Gene3D" id="1.10.3720.10">
    <property type="entry name" value="MetI-like"/>
    <property type="match status" value="1"/>
</dbReference>
<keyword evidence="9 11" id="KW-1133">Transmembrane helix</keyword>
<dbReference type="GO" id="GO:0006865">
    <property type="term" value="P:amino acid transport"/>
    <property type="evidence" value="ECO:0007669"/>
    <property type="project" value="UniProtKB-KW"/>
</dbReference>
<evidence type="ECO:0000313" key="13">
    <source>
        <dbReference type="EMBL" id="QKE29693.1"/>
    </source>
</evidence>
<dbReference type="PANTHER" id="PTHR30614:SF20">
    <property type="entry name" value="GLUTAMINE TRANSPORT SYSTEM PERMEASE PROTEIN GLNP"/>
    <property type="match status" value="1"/>
</dbReference>
<evidence type="ECO:0000259" key="12">
    <source>
        <dbReference type="PROSITE" id="PS50928"/>
    </source>
</evidence>
<keyword evidence="8" id="KW-0029">Amino-acid transport</keyword>
<dbReference type="GO" id="GO:0022857">
    <property type="term" value="F:transmembrane transporter activity"/>
    <property type="evidence" value="ECO:0007669"/>
    <property type="project" value="InterPro"/>
</dbReference>
<dbReference type="InterPro" id="IPR043429">
    <property type="entry name" value="ArtM/GltK/GlnP/TcyL/YhdX-like"/>
</dbReference>
<keyword evidence="14" id="KW-1185">Reference proteome</keyword>
<proteinExistence type="inferred from homology"/>
<dbReference type="Proteomes" id="UP000503483">
    <property type="component" value="Chromosome"/>
</dbReference>
<evidence type="ECO:0000256" key="10">
    <source>
        <dbReference type="ARBA" id="ARBA00023136"/>
    </source>
</evidence>
<dbReference type="AlphaFoldDB" id="A0A6M8EDT4"/>
<gene>
    <name evidence="13" type="ORF">AACT_2620</name>
</gene>
<dbReference type="SUPFAM" id="SSF161098">
    <property type="entry name" value="MetI-like"/>
    <property type="match status" value="1"/>
</dbReference>
<dbReference type="InterPro" id="IPR035906">
    <property type="entry name" value="MetI-like_sf"/>
</dbReference>
<evidence type="ECO:0000256" key="8">
    <source>
        <dbReference type="ARBA" id="ARBA00022970"/>
    </source>
</evidence>
<dbReference type="InterPro" id="IPR010065">
    <property type="entry name" value="AA_ABC_transptr_permease_3TM"/>
</dbReference>
<comment type="function">
    <text evidence="1">Part of the binding-protein-dependent transport system for glutamine; probably responsible for the translocation of the substrate across the membrane.</text>
</comment>
<dbReference type="InterPro" id="IPR000515">
    <property type="entry name" value="MetI-like"/>
</dbReference>
<dbReference type="FunFam" id="1.10.3720.10:FF:000033">
    <property type="entry name" value="Polar amino acid ABC transporter permease"/>
    <property type="match status" value="1"/>
</dbReference>
<dbReference type="CDD" id="cd06261">
    <property type="entry name" value="TM_PBP2"/>
    <property type="match status" value="1"/>
</dbReference>
<feature type="transmembrane region" description="Helical" evidence="11">
    <location>
        <begin position="157"/>
        <end position="183"/>
    </location>
</feature>
<keyword evidence="7 11" id="KW-0812">Transmembrane</keyword>
<dbReference type="PANTHER" id="PTHR30614">
    <property type="entry name" value="MEMBRANE COMPONENT OF AMINO ACID ABC TRANSPORTER"/>
    <property type="match status" value="1"/>
</dbReference>
<dbReference type="GO" id="GO:0043190">
    <property type="term" value="C:ATP-binding cassette (ABC) transporter complex"/>
    <property type="evidence" value="ECO:0007669"/>
    <property type="project" value="InterPro"/>
</dbReference>
<name>A0A6M8EDT4_9BACT</name>
<keyword evidence="6" id="KW-1003">Cell membrane</keyword>
<comment type="subcellular location">
    <subcellularLocation>
        <location evidence="2">Cell inner membrane</location>
        <topology evidence="2">Multi-pass membrane protein</topology>
    </subcellularLocation>
    <subcellularLocation>
        <location evidence="11">Cell membrane</location>
        <topology evidence="11">Multi-pass membrane protein</topology>
    </subcellularLocation>
</comment>
<evidence type="ECO:0000256" key="1">
    <source>
        <dbReference type="ARBA" id="ARBA00003159"/>
    </source>
</evidence>
<feature type="transmembrane region" description="Helical" evidence="11">
    <location>
        <begin position="14"/>
        <end position="34"/>
    </location>
</feature>
<feature type="transmembrane region" description="Helical" evidence="11">
    <location>
        <begin position="127"/>
        <end position="145"/>
    </location>
</feature>
<reference evidence="13 14" key="1">
    <citation type="submission" date="2019-08" db="EMBL/GenBank/DDBJ databases">
        <title>Complete genome sequence of Arcobacter acticola.</title>
        <authorList>
            <person name="Miller W."/>
        </authorList>
    </citation>
    <scope>NUCLEOTIDE SEQUENCE [LARGE SCALE GENOMIC DNA]</scope>
    <source>
        <strain evidence="13 14">KCTC 52212</strain>
    </source>
</reference>
<keyword evidence="5 11" id="KW-0813">Transport</keyword>
<evidence type="ECO:0000256" key="6">
    <source>
        <dbReference type="ARBA" id="ARBA00022475"/>
    </source>
</evidence>
<keyword evidence="10 11" id="KW-0472">Membrane</keyword>
<dbReference type="NCBIfam" id="TIGR01726">
    <property type="entry name" value="HEQRo_perm_3TM"/>
    <property type="match status" value="1"/>
</dbReference>
<evidence type="ECO:0000313" key="14">
    <source>
        <dbReference type="Proteomes" id="UP000503483"/>
    </source>
</evidence>
<comment type="similarity">
    <text evidence="3">Belongs to the binding-protein-dependent transport system permease family. HisMQ subfamily.</text>
</comment>
<feature type="domain" description="ABC transmembrane type-1" evidence="12">
    <location>
        <begin position="121"/>
        <end position="308"/>
    </location>
</feature>
<evidence type="ECO:0000256" key="5">
    <source>
        <dbReference type="ARBA" id="ARBA00022448"/>
    </source>
</evidence>